<accession>A0A815VKU8</accession>
<sequence>MITNISDPIFGIWNTTVGGDSAPSNSINPTDAGNYMPYHPPEKILDNRTSTKYLNHGNGDSGVYSSTKGVGTGFYITPRIGLSTLKMFRFATADDREDRDPLSVTIECSNATSNNLKNGFVWLLIHNGSTGLMPNPGRRTFGIDQLVDNNKVCESYRVLVSSQRGSDTGVQYSIFHLLGWY</sequence>
<keyword evidence="4" id="KW-1185">Reference proteome</keyword>
<evidence type="ECO:0000313" key="2">
    <source>
        <dbReference type="EMBL" id="CAF1472865.1"/>
    </source>
</evidence>
<dbReference type="EMBL" id="CAJNOJ010000982">
    <property type="protein sequence ID" value="CAF1537033.1"/>
    <property type="molecule type" value="Genomic_DNA"/>
</dbReference>
<proteinExistence type="predicted"/>
<organism evidence="3 5">
    <name type="scientific">Adineta ricciae</name>
    <name type="common">Rotifer</name>
    <dbReference type="NCBI Taxonomy" id="249248"/>
    <lineage>
        <taxon>Eukaryota</taxon>
        <taxon>Metazoa</taxon>
        <taxon>Spiralia</taxon>
        <taxon>Gnathifera</taxon>
        <taxon>Rotifera</taxon>
        <taxon>Eurotatoria</taxon>
        <taxon>Bdelloidea</taxon>
        <taxon>Adinetida</taxon>
        <taxon>Adinetidae</taxon>
        <taxon>Adineta</taxon>
    </lineage>
</organism>
<dbReference type="Proteomes" id="UP000663828">
    <property type="component" value="Unassembled WGS sequence"/>
</dbReference>
<evidence type="ECO:0000256" key="1">
    <source>
        <dbReference type="SAM" id="MobiDB-lite"/>
    </source>
</evidence>
<evidence type="ECO:0000313" key="4">
    <source>
        <dbReference type="Proteomes" id="UP000663828"/>
    </source>
</evidence>
<evidence type="ECO:0000313" key="3">
    <source>
        <dbReference type="EMBL" id="CAF1537033.1"/>
    </source>
</evidence>
<evidence type="ECO:0000313" key="5">
    <source>
        <dbReference type="Proteomes" id="UP000663852"/>
    </source>
</evidence>
<dbReference type="OrthoDB" id="10001117at2759"/>
<protein>
    <submittedName>
        <fullName evidence="3">Uncharacterized protein</fullName>
    </submittedName>
</protein>
<dbReference type="EMBL" id="CAJNOR010004072">
    <property type="protein sequence ID" value="CAF1472865.1"/>
    <property type="molecule type" value="Genomic_DNA"/>
</dbReference>
<comment type="caution">
    <text evidence="3">The sequence shown here is derived from an EMBL/GenBank/DDBJ whole genome shotgun (WGS) entry which is preliminary data.</text>
</comment>
<feature type="region of interest" description="Disordered" evidence="1">
    <location>
        <begin position="21"/>
        <end position="40"/>
    </location>
</feature>
<reference evidence="3" key="1">
    <citation type="submission" date="2021-02" db="EMBL/GenBank/DDBJ databases">
        <authorList>
            <person name="Nowell W R."/>
        </authorList>
    </citation>
    <scope>NUCLEOTIDE SEQUENCE</scope>
</reference>
<dbReference type="AlphaFoldDB" id="A0A815VKU8"/>
<name>A0A815VKU8_ADIRI</name>
<dbReference type="Proteomes" id="UP000663852">
    <property type="component" value="Unassembled WGS sequence"/>
</dbReference>
<feature type="compositionally biased region" description="Polar residues" evidence="1">
    <location>
        <begin position="21"/>
        <end position="31"/>
    </location>
</feature>
<gene>
    <name evidence="3" type="ORF">EDS130_LOCUS45029</name>
    <name evidence="2" type="ORF">XAT740_LOCUS38083</name>
</gene>